<feature type="domain" description="Endonuclease/exonuclease/phosphatase" evidence="1">
    <location>
        <begin position="93"/>
        <end position="289"/>
    </location>
</feature>
<dbReference type="InterPro" id="IPR005135">
    <property type="entry name" value="Endo/exonuclease/phosphatase"/>
</dbReference>
<gene>
    <name evidence="2" type="ORF">Cgig2_033112</name>
</gene>
<dbReference type="OrthoDB" id="1113909at2759"/>
<dbReference type="Pfam" id="PF03372">
    <property type="entry name" value="Exo_endo_phos"/>
    <property type="match status" value="1"/>
</dbReference>
<dbReference type="GO" id="GO:0003824">
    <property type="term" value="F:catalytic activity"/>
    <property type="evidence" value="ECO:0007669"/>
    <property type="project" value="InterPro"/>
</dbReference>
<evidence type="ECO:0000313" key="2">
    <source>
        <dbReference type="EMBL" id="KAJ8434626.1"/>
    </source>
</evidence>
<keyword evidence="3" id="KW-1185">Reference proteome</keyword>
<dbReference type="Gene3D" id="3.60.10.10">
    <property type="entry name" value="Endonuclease/exonuclease/phosphatase"/>
    <property type="match status" value="1"/>
</dbReference>
<dbReference type="EMBL" id="JAKOGI010000463">
    <property type="protein sequence ID" value="KAJ8434626.1"/>
    <property type="molecule type" value="Genomic_DNA"/>
</dbReference>
<dbReference type="AlphaFoldDB" id="A0A9Q1QAU6"/>
<evidence type="ECO:0000313" key="3">
    <source>
        <dbReference type="Proteomes" id="UP001153076"/>
    </source>
</evidence>
<dbReference type="Proteomes" id="UP001153076">
    <property type="component" value="Unassembled WGS sequence"/>
</dbReference>
<name>A0A9Q1QAU6_9CARY</name>
<protein>
    <recommendedName>
        <fullName evidence="1">Endonuclease/exonuclease/phosphatase domain-containing protein</fullName>
    </recommendedName>
</protein>
<dbReference type="InterPro" id="IPR036691">
    <property type="entry name" value="Endo/exonu/phosph_ase_sf"/>
</dbReference>
<accession>A0A9Q1QAU6</accession>
<sequence>MTEIRAIKEVPHHLVSHLTKRPLEVAMVEGSWDKRSNLTGQINQGEREVVMVIQHATAMRRWTSTCIQANSPVKAFPPFRRVPCLEFNESNTNTQGAGSRGFLNTLKEHIRMQQPYIVVLLETHITEAIGYQGGIWVLWHDNEIQLHILEAHEQFVTAEVSTGDTRKWFFTADYGNPHPSNREELWHKYDGWALRIRRPWLLAGDFNETHSLDERDHGGPEMARRCTKFSNWIKHNALMDLGFSGPKFTSEAFPQKHGNVLGYTALFVIWNGGLNSKKVKHLVRHHSDHALILVSTNGFTTGMSATKPFRFQATWMLHKDFDHNSLTELLHGLAERLSSWNKNVFGNLFWNKRQRHSHSIRDGRGTMLWLQRWISEQPLVELATRPVPSSAQQKTVLNYWEPNAGWRWGEFWDLLPGDILNRIASI</sequence>
<dbReference type="SUPFAM" id="SSF56219">
    <property type="entry name" value="DNase I-like"/>
    <property type="match status" value="1"/>
</dbReference>
<dbReference type="PANTHER" id="PTHR35218:SF9">
    <property type="entry name" value="ENDONUCLEASE_EXONUCLEASE_PHOSPHATASE DOMAIN-CONTAINING PROTEIN"/>
    <property type="match status" value="1"/>
</dbReference>
<reference evidence="2" key="1">
    <citation type="submission" date="2022-04" db="EMBL/GenBank/DDBJ databases">
        <title>Carnegiea gigantea Genome sequencing and assembly v2.</title>
        <authorList>
            <person name="Copetti D."/>
            <person name="Sanderson M.J."/>
            <person name="Burquez A."/>
            <person name="Wojciechowski M.F."/>
        </authorList>
    </citation>
    <scope>NUCLEOTIDE SEQUENCE</scope>
    <source>
        <strain evidence="2">SGP5-SGP5p</strain>
        <tissue evidence="2">Aerial part</tissue>
    </source>
</reference>
<proteinExistence type="predicted"/>
<evidence type="ECO:0000259" key="1">
    <source>
        <dbReference type="Pfam" id="PF03372"/>
    </source>
</evidence>
<dbReference type="PANTHER" id="PTHR35218">
    <property type="entry name" value="RNASE H DOMAIN-CONTAINING PROTEIN"/>
    <property type="match status" value="1"/>
</dbReference>
<organism evidence="2 3">
    <name type="scientific">Carnegiea gigantea</name>
    <dbReference type="NCBI Taxonomy" id="171969"/>
    <lineage>
        <taxon>Eukaryota</taxon>
        <taxon>Viridiplantae</taxon>
        <taxon>Streptophyta</taxon>
        <taxon>Embryophyta</taxon>
        <taxon>Tracheophyta</taxon>
        <taxon>Spermatophyta</taxon>
        <taxon>Magnoliopsida</taxon>
        <taxon>eudicotyledons</taxon>
        <taxon>Gunneridae</taxon>
        <taxon>Pentapetalae</taxon>
        <taxon>Caryophyllales</taxon>
        <taxon>Cactineae</taxon>
        <taxon>Cactaceae</taxon>
        <taxon>Cactoideae</taxon>
        <taxon>Echinocereeae</taxon>
        <taxon>Carnegiea</taxon>
    </lineage>
</organism>
<comment type="caution">
    <text evidence="2">The sequence shown here is derived from an EMBL/GenBank/DDBJ whole genome shotgun (WGS) entry which is preliminary data.</text>
</comment>